<feature type="domain" description="Clathrin/coatomer adaptor adaptin-like N-terminal" evidence="11">
    <location>
        <begin position="27"/>
        <end position="489"/>
    </location>
</feature>
<dbReference type="PIRSF" id="PIRSF005727">
    <property type="entry name" value="Coatomer_beta_subunit"/>
    <property type="match status" value="1"/>
</dbReference>
<dbReference type="Pfam" id="PF01602">
    <property type="entry name" value="Adaptin_N"/>
    <property type="match status" value="1"/>
</dbReference>
<evidence type="ECO:0000256" key="4">
    <source>
        <dbReference type="ARBA" id="ARBA00022737"/>
    </source>
</evidence>
<dbReference type="AlphaFoldDB" id="A0A7S1BSR2"/>
<sequence length="953" mass="105451">MGSAANEHHCTFTLASDVTAGGLPSQEDICKDLEDHDSKVKIRALKAAILSMLSGETLPRVLMQVIRFCINTDDKQLKKLTMLYWEIVPKYQEQTAPNEKRKLLPEMILVCNALMNDLNHANEYVRGSMLRFITKINDEEIVGPLVASIKSCLEHRHSYVRKNAALAVYHIHKLFGDSLMPDAADLIQQFIMTETDVGSRSNAFLMLFNQAEEVAIEFLANNIESVSTFGDGFALLILELTRRVCRRDPSMKSRFVRVLFQMLSSTSAAVSYEAAWTLVSLSSAPTAVRAAASTYANLLNKNTDNNVKMIVLERLEELKKKHPKVLQEILMDILRALSSPSPDICKKVLDVCMDIVTARNVSEVVTNLKREVMKTQESDMEKGVVFRAMLIEAIHGCAARFPDVADGVVQTLMEFLGGDGALEVILFVRSIVDQYPALRRSVLTKLAQSLDIVTAPNVMSMCLWILGQYPECAEGVTEAFDAITEQVGEAPYVSKEEKVEHVLPTDNSPKFVTKNVVLSDGTYATQTVYNESKAPKEDLVTPFLRKIIIGGDVFLGTVLFSALTKLSLRASHLPESMDVATTKGMSAKTILIICGIMKMAEANTNAQKSSQTDCKEKATLCCKVLLDPQANELLGSTILNEGKTSFTNFLHAIKEKELKEKKNVEEGPTTQADDLIHFRQLRSNAAQVGDIDLDDGSDLLRATGAGAGSDYSSELSHVYQLSGFADPVYAEALVTVHDYDIVLDILVINRTNDSLSNLTVEIATMGDMKIVERPQSYSLGPQDQTTIRASIKVSSTETGHIFGTLVYENASNGEKGYINLNDIHMDIMDYIRPAFCSDEVFRSMWAEFEWENKVAISTTIPSLVEFLDHIILSTNMRCLTPFDREGKSTFVAANLYARSVFGEDALVNVSVEKKEDNDGKLAGYIRIRSKTQGIALSLGDRITSVQRALPESK</sequence>
<comment type="subunit">
    <text evidence="10">Oligomeric complex that consists of at least the alpha, beta, beta', gamma, delta, epsilon and zeta subunits.</text>
</comment>
<dbReference type="Gene3D" id="1.25.10.10">
    <property type="entry name" value="Leucine-rich Repeat Variant"/>
    <property type="match status" value="1"/>
</dbReference>
<dbReference type="GO" id="GO:0006886">
    <property type="term" value="P:intracellular protein transport"/>
    <property type="evidence" value="ECO:0007669"/>
    <property type="project" value="InterPro"/>
</dbReference>
<evidence type="ECO:0000256" key="2">
    <source>
        <dbReference type="ARBA" id="ARBA00022448"/>
    </source>
</evidence>
<dbReference type="InterPro" id="IPR002553">
    <property type="entry name" value="Clathrin/coatomer_adapt-like_N"/>
</dbReference>
<keyword evidence="5 10" id="KW-0931">ER-Golgi transport</keyword>
<dbReference type="GO" id="GO:0006891">
    <property type="term" value="P:intra-Golgi vesicle-mediated transport"/>
    <property type="evidence" value="ECO:0007669"/>
    <property type="project" value="TreeGrafter"/>
</dbReference>
<evidence type="ECO:0000259" key="11">
    <source>
        <dbReference type="Pfam" id="PF01602"/>
    </source>
</evidence>
<gene>
    <name evidence="14" type="ORF">CHYS00102_LOCUS22648</name>
</gene>
<dbReference type="InterPro" id="IPR016460">
    <property type="entry name" value="COPB1"/>
</dbReference>
<keyword evidence="8 10" id="KW-0472">Membrane</keyword>
<evidence type="ECO:0000256" key="1">
    <source>
        <dbReference type="ARBA" id="ARBA00004255"/>
    </source>
</evidence>
<evidence type="ECO:0000259" key="12">
    <source>
        <dbReference type="Pfam" id="PF07718"/>
    </source>
</evidence>
<dbReference type="Pfam" id="PF07718">
    <property type="entry name" value="Coatamer_beta_C"/>
    <property type="match status" value="1"/>
</dbReference>
<comment type="subcellular location">
    <subcellularLocation>
        <location evidence="10">Cytoplasm</location>
    </subcellularLocation>
    <subcellularLocation>
        <location evidence="1 10">Golgi apparatus membrane</location>
        <topology evidence="1 10">Peripheral membrane protein</topology>
        <orientation evidence="1 10">Cytoplasmic side</orientation>
    </subcellularLocation>
    <subcellularLocation>
        <location evidence="10">Cytoplasmic vesicle</location>
        <location evidence="10">COPI-coated vesicle membrane</location>
        <topology evidence="10">Peripheral membrane protein</topology>
        <orientation evidence="10">Cytoplasmic side</orientation>
    </subcellularLocation>
</comment>
<keyword evidence="9 10" id="KW-0968">Cytoplasmic vesicle</keyword>
<evidence type="ECO:0000256" key="3">
    <source>
        <dbReference type="ARBA" id="ARBA00022490"/>
    </source>
</evidence>
<name>A0A7S1BSR2_9STRA</name>
<comment type="function">
    <text evidence="10">The coatomer is a cytosolic protein complex that binds to dilysine motifs and reversibly associates with Golgi non-clathrin-coated vesicles, which further mediate biosynthetic protein transport from the ER, via the Golgi up to the trans Golgi network. Coatomer complex is required for budding from Golgi membranes, and is essential for the retrograde Golgi-to-ER transport of dilysine-tagged proteins.</text>
</comment>
<keyword evidence="6 10" id="KW-0653">Protein transport</keyword>
<dbReference type="GO" id="GO:0006888">
    <property type="term" value="P:endoplasmic reticulum to Golgi vesicle-mediated transport"/>
    <property type="evidence" value="ECO:0007669"/>
    <property type="project" value="TreeGrafter"/>
</dbReference>
<feature type="domain" description="Coatomer beta subunit appendage platform" evidence="13">
    <location>
        <begin position="815"/>
        <end position="942"/>
    </location>
</feature>
<keyword evidence="7 10" id="KW-0333">Golgi apparatus</keyword>
<evidence type="ECO:0000256" key="8">
    <source>
        <dbReference type="ARBA" id="ARBA00023136"/>
    </source>
</evidence>
<dbReference type="InterPro" id="IPR011710">
    <property type="entry name" value="Coatomer_bsu_C"/>
</dbReference>
<dbReference type="GO" id="GO:0030126">
    <property type="term" value="C:COPI vesicle coat"/>
    <property type="evidence" value="ECO:0007669"/>
    <property type="project" value="InterPro"/>
</dbReference>
<dbReference type="PANTHER" id="PTHR10635">
    <property type="entry name" value="COATOMER SUBUNIT BETA"/>
    <property type="match status" value="1"/>
</dbReference>
<dbReference type="EMBL" id="HBFR01031191">
    <property type="protein sequence ID" value="CAD8895434.1"/>
    <property type="molecule type" value="Transcribed_RNA"/>
</dbReference>
<reference evidence="14" key="1">
    <citation type="submission" date="2021-01" db="EMBL/GenBank/DDBJ databases">
        <authorList>
            <person name="Corre E."/>
            <person name="Pelletier E."/>
            <person name="Niang G."/>
            <person name="Scheremetjew M."/>
            <person name="Finn R."/>
            <person name="Kale V."/>
            <person name="Holt S."/>
            <person name="Cochrane G."/>
            <person name="Meng A."/>
            <person name="Brown T."/>
            <person name="Cohen L."/>
        </authorList>
    </citation>
    <scope>NUCLEOTIDE SEQUENCE</scope>
    <source>
        <strain evidence="14">308</strain>
    </source>
</reference>
<feature type="domain" description="Coatomer beta subunit C-terminal" evidence="12">
    <location>
        <begin position="672"/>
        <end position="808"/>
    </location>
</feature>
<evidence type="ECO:0000256" key="7">
    <source>
        <dbReference type="ARBA" id="ARBA00023034"/>
    </source>
</evidence>
<keyword evidence="2 10" id="KW-0813">Transport</keyword>
<dbReference type="PANTHER" id="PTHR10635:SF0">
    <property type="entry name" value="COATOMER SUBUNIT BETA"/>
    <property type="match status" value="1"/>
</dbReference>
<evidence type="ECO:0000256" key="5">
    <source>
        <dbReference type="ARBA" id="ARBA00022892"/>
    </source>
</evidence>
<dbReference type="InterPro" id="IPR029446">
    <property type="entry name" value="COPB1_appendage_platform_dom"/>
</dbReference>
<dbReference type="Pfam" id="PF14806">
    <property type="entry name" value="Coatomer_b_Cpla"/>
    <property type="match status" value="1"/>
</dbReference>
<proteinExistence type="predicted"/>
<keyword evidence="3 10" id="KW-0963">Cytoplasm</keyword>
<evidence type="ECO:0000313" key="14">
    <source>
        <dbReference type="EMBL" id="CAD8895434.1"/>
    </source>
</evidence>
<dbReference type="InterPro" id="IPR011989">
    <property type="entry name" value="ARM-like"/>
</dbReference>
<keyword evidence="4" id="KW-0677">Repeat</keyword>
<dbReference type="SUPFAM" id="SSF48371">
    <property type="entry name" value="ARM repeat"/>
    <property type="match status" value="1"/>
</dbReference>
<evidence type="ECO:0000259" key="13">
    <source>
        <dbReference type="Pfam" id="PF14806"/>
    </source>
</evidence>
<dbReference type="GO" id="GO:0005198">
    <property type="term" value="F:structural molecule activity"/>
    <property type="evidence" value="ECO:0007669"/>
    <property type="project" value="InterPro"/>
</dbReference>
<evidence type="ECO:0000256" key="10">
    <source>
        <dbReference type="PIRNR" id="PIRNR005727"/>
    </source>
</evidence>
<dbReference type="InterPro" id="IPR016024">
    <property type="entry name" value="ARM-type_fold"/>
</dbReference>
<accession>A0A7S1BSR2</accession>
<evidence type="ECO:0000256" key="6">
    <source>
        <dbReference type="ARBA" id="ARBA00022927"/>
    </source>
</evidence>
<dbReference type="GO" id="GO:0000139">
    <property type="term" value="C:Golgi membrane"/>
    <property type="evidence" value="ECO:0007669"/>
    <property type="project" value="UniProtKB-SubCell"/>
</dbReference>
<organism evidence="14">
    <name type="scientific">Corethron hystrix</name>
    <dbReference type="NCBI Taxonomy" id="216773"/>
    <lineage>
        <taxon>Eukaryota</taxon>
        <taxon>Sar</taxon>
        <taxon>Stramenopiles</taxon>
        <taxon>Ochrophyta</taxon>
        <taxon>Bacillariophyta</taxon>
        <taxon>Coscinodiscophyceae</taxon>
        <taxon>Corethrophycidae</taxon>
        <taxon>Corethrales</taxon>
        <taxon>Corethraceae</taxon>
        <taxon>Corethron</taxon>
    </lineage>
</organism>
<protein>
    <recommendedName>
        <fullName evidence="10">Coatomer subunit beta</fullName>
    </recommendedName>
    <alternativeName>
        <fullName evidence="10">Beta-coat protein</fullName>
    </alternativeName>
</protein>
<evidence type="ECO:0000256" key="9">
    <source>
        <dbReference type="ARBA" id="ARBA00023329"/>
    </source>
</evidence>